<dbReference type="Proteomes" id="UP000199197">
    <property type="component" value="Unassembled WGS sequence"/>
</dbReference>
<evidence type="ECO:0000313" key="2">
    <source>
        <dbReference type="Proteomes" id="UP000199197"/>
    </source>
</evidence>
<dbReference type="InterPro" id="IPR016035">
    <property type="entry name" value="Acyl_Trfase/lysoPLipase"/>
</dbReference>
<accession>A0A0P1NZU3</accession>
<reference evidence="2" key="1">
    <citation type="submission" date="2015-11" db="EMBL/GenBank/DDBJ databases">
        <authorList>
            <person name="Varghese N."/>
        </authorList>
    </citation>
    <scope>NUCLEOTIDE SEQUENCE [LARGE SCALE GENOMIC DNA]</scope>
    <source>
        <strain evidence="2">JGI-23</strain>
    </source>
</reference>
<evidence type="ECO:0000313" key="1">
    <source>
        <dbReference type="EMBL" id="CUT05370.1"/>
    </source>
</evidence>
<sequence>MWAQIVLNMANDGAKKFYEIGPGKVLQGLIKRIVQDVEISGFDKLEDIQKISGN</sequence>
<evidence type="ECO:0008006" key="3">
    <source>
        <dbReference type="Google" id="ProtNLM"/>
    </source>
</evidence>
<proteinExistence type="predicted"/>
<gene>
    <name evidence="1" type="ORF">JGI23_01945</name>
</gene>
<dbReference type="GO" id="GO:0016740">
    <property type="term" value="F:transferase activity"/>
    <property type="evidence" value="ECO:0007669"/>
    <property type="project" value="InterPro"/>
</dbReference>
<dbReference type="EMBL" id="CZVW01000038">
    <property type="protein sequence ID" value="CUT05370.1"/>
    <property type="molecule type" value="Genomic_DNA"/>
</dbReference>
<organism evidence="1 2">
    <name type="scientific">Candidatus Chryseopegocella kryptomonas</name>
    <dbReference type="NCBI Taxonomy" id="1633643"/>
    <lineage>
        <taxon>Bacteria</taxon>
        <taxon>Pseudomonadati</taxon>
        <taxon>Candidatus Kryptoniota</taxon>
        <taxon>Candidatus Chryseopegocella</taxon>
    </lineage>
</organism>
<keyword evidence="2" id="KW-1185">Reference proteome</keyword>
<dbReference type="Gene3D" id="3.40.366.10">
    <property type="entry name" value="Malonyl-Coenzyme A Acyl Carrier Protein, domain 2"/>
    <property type="match status" value="1"/>
</dbReference>
<dbReference type="AlphaFoldDB" id="A0A0P1NZU3"/>
<dbReference type="SUPFAM" id="SSF52151">
    <property type="entry name" value="FabD/lysophospholipase-like"/>
    <property type="match status" value="1"/>
</dbReference>
<protein>
    <recommendedName>
        <fullName evidence="3">Malonyl CoA-acyl carrier protein transacylase</fullName>
    </recommendedName>
</protein>
<name>A0A0P1NZU3_9BACT</name>
<dbReference type="InterPro" id="IPR001227">
    <property type="entry name" value="Ac_transferase_dom_sf"/>
</dbReference>